<reference evidence="1" key="1">
    <citation type="submission" date="2019-03" db="EMBL/GenBank/DDBJ databases">
        <authorList>
            <person name="Mank J."/>
            <person name="Almeida P."/>
        </authorList>
    </citation>
    <scope>NUCLEOTIDE SEQUENCE</scope>
    <source>
        <strain evidence="1">78183</strain>
    </source>
</reference>
<name>A0A6N2MM68_SALVM</name>
<organism evidence="1">
    <name type="scientific">Salix viminalis</name>
    <name type="common">Common osier</name>
    <name type="synonym">Basket willow</name>
    <dbReference type="NCBI Taxonomy" id="40686"/>
    <lineage>
        <taxon>Eukaryota</taxon>
        <taxon>Viridiplantae</taxon>
        <taxon>Streptophyta</taxon>
        <taxon>Embryophyta</taxon>
        <taxon>Tracheophyta</taxon>
        <taxon>Spermatophyta</taxon>
        <taxon>Magnoliopsida</taxon>
        <taxon>eudicotyledons</taxon>
        <taxon>Gunneridae</taxon>
        <taxon>Pentapetalae</taxon>
        <taxon>rosids</taxon>
        <taxon>fabids</taxon>
        <taxon>Malpighiales</taxon>
        <taxon>Salicaceae</taxon>
        <taxon>Saliceae</taxon>
        <taxon>Salix</taxon>
    </lineage>
</organism>
<dbReference type="AlphaFoldDB" id="A0A6N2MM68"/>
<accession>A0A6N2MM68</accession>
<protein>
    <submittedName>
        <fullName evidence="1">Uncharacterized protein</fullName>
    </submittedName>
</protein>
<evidence type="ECO:0000313" key="1">
    <source>
        <dbReference type="EMBL" id="VFU54725.1"/>
    </source>
</evidence>
<proteinExistence type="predicted"/>
<gene>
    <name evidence="1" type="ORF">SVIM_LOCUS384531</name>
</gene>
<sequence length="100" mass="11492">MKNIAGTGCWFTNYSSRSFTGLPLETIHLANQCQRLKYLRSRTVKCLRSNEEKKKMGFTSSGGFSDSGLLSRLKIILQPGERRQWAIPYSPVHFYEEETL</sequence>
<dbReference type="EMBL" id="CAADRP010001852">
    <property type="protein sequence ID" value="VFU54725.1"/>
    <property type="molecule type" value="Genomic_DNA"/>
</dbReference>